<dbReference type="PANTHER" id="PTHR48006:SF100">
    <property type="entry name" value="LRR RECEPTOR-LIKE SERINE_THREONINE-KINASE-RELATED"/>
    <property type="match status" value="1"/>
</dbReference>
<dbReference type="GO" id="GO:0005524">
    <property type="term" value="F:ATP binding"/>
    <property type="evidence" value="ECO:0007669"/>
    <property type="project" value="InterPro"/>
</dbReference>
<proteinExistence type="predicted"/>
<dbReference type="Gene3D" id="3.30.200.20">
    <property type="entry name" value="Phosphorylase Kinase, domain 1"/>
    <property type="match status" value="1"/>
</dbReference>
<protein>
    <recommendedName>
        <fullName evidence="3">Protein kinase domain-containing protein</fullName>
    </recommendedName>
</protein>
<keyword evidence="1" id="KW-0812">Transmembrane</keyword>
<feature type="transmembrane region" description="Helical" evidence="1">
    <location>
        <begin position="54"/>
        <end position="81"/>
    </location>
</feature>
<dbReference type="EMBL" id="LR746268">
    <property type="protein sequence ID" value="CAA7396358.1"/>
    <property type="molecule type" value="Genomic_DNA"/>
</dbReference>
<evidence type="ECO:0000256" key="2">
    <source>
        <dbReference type="SAM" id="SignalP"/>
    </source>
</evidence>
<dbReference type="PROSITE" id="PS00108">
    <property type="entry name" value="PROTEIN_KINASE_ST"/>
    <property type="match status" value="1"/>
</dbReference>
<feature type="domain" description="Protein kinase" evidence="3">
    <location>
        <begin position="113"/>
        <end position="398"/>
    </location>
</feature>
<reference evidence="4" key="1">
    <citation type="submission" date="2020-02" db="EMBL/GenBank/DDBJ databases">
        <authorList>
            <person name="Scholz U."/>
            <person name="Mascher M."/>
            <person name="Fiebig A."/>
        </authorList>
    </citation>
    <scope>NUCLEOTIDE SEQUENCE</scope>
</reference>
<accession>A0A7I8KH03</accession>
<dbReference type="InterPro" id="IPR011009">
    <property type="entry name" value="Kinase-like_dom_sf"/>
</dbReference>
<keyword evidence="1" id="KW-1133">Transmembrane helix</keyword>
<evidence type="ECO:0000259" key="3">
    <source>
        <dbReference type="PROSITE" id="PS50011"/>
    </source>
</evidence>
<name>A0A7I8KH03_SPIIN</name>
<feature type="signal peptide" evidence="2">
    <location>
        <begin position="1"/>
        <end position="30"/>
    </location>
</feature>
<dbReference type="Gene3D" id="1.10.510.10">
    <property type="entry name" value="Transferase(Phosphotransferase) domain 1"/>
    <property type="match status" value="1"/>
</dbReference>
<evidence type="ECO:0000313" key="4">
    <source>
        <dbReference type="EMBL" id="CAA7396358.1"/>
    </source>
</evidence>
<dbReference type="PANTHER" id="PTHR48006">
    <property type="entry name" value="LEUCINE-RICH REPEAT-CONTAINING PROTEIN DDB_G0281931-RELATED"/>
    <property type="match status" value="1"/>
</dbReference>
<dbReference type="InterPro" id="IPR008271">
    <property type="entry name" value="Ser/Thr_kinase_AS"/>
</dbReference>
<keyword evidence="1" id="KW-0472">Membrane</keyword>
<dbReference type="SMART" id="SM00220">
    <property type="entry name" value="S_TKc"/>
    <property type="match status" value="1"/>
</dbReference>
<dbReference type="Proteomes" id="UP000663760">
    <property type="component" value="Chromosome 5"/>
</dbReference>
<dbReference type="Pfam" id="PF00069">
    <property type="entry name" value="Pkinase"/>
    <property type="match status" value="1"/>
</dbReference>
<dbReference type="AlphaFoldDB" id="A0A7I8KH03"/>
<evidence type="ECO:0000313" key="5">
    <source>
        <dbReference type="Proteomes" id="UP000663760"/>
    </source>
</evidence>
<sequence length="398" mass="43656">MSLAPSRTFIFPLFFFYFFFLLQSLPAASSQPLHSDPIYSQSPSPSPASHRLRRIVLGVLFGSLAGTSFTFLIVLFVRLCLLYANRTPILRGPVIFSPVISPKALQFALSDPGRLVPIPGSGPHGAYFRIVFDDGLVVAVKKLEPISSPGSDPLSSSAKRRLQRELGRLARVSHRNVMSLRAYVRDSGERFSVVYDYVPGGSLEDALKKVRTGELKLGWDSRHRIAIGVAKGLRHLHFECSPRILHYDLKPTNVMLDEEFEPKLGDCGLARLLSNGGAPTAQPVSCYTAPECLQSCRYTDKSDVFSFGVILGALLTGRDPHESFSEDAGGGNPGRWLRHLQQTGEVREALDKAIAGAEGEEEEMMMAVRIAIVCLSDLPADRPSSDELAAMLSQLHSF</sequence>
<organism evidence="4 5">
    <name type="scientific">Spirodela intermedia</name>
    <name type="common">Intermediate duckweed</name>
    <dbReference type="NCBI Taxonomy" id="51605"/>
    <lineage>
        <taxon>Eukaryota</taxon>
        <taxon>Viridiplantae</taxon>
        <taxon>Streptophyta</taxon>
        <taxon>Embryophyta</taxon>
        <taxon>Tracheophyta</taxon>
        <taxon>Spermatophyta</taxon>
        <taxon>Magnoliopsida</taxon>
        <taxon>Liliopsida</taxon>
        <taxon>Araceae</taxon>
        <taxon>Lemnoideae</taxon>
        <taxon>Spirodela</taxon>
    </lineage>
</organism>
<dbReference type="OrthoDB" id="4062651at2759"/>
<dbReference type="SUPFAM" id="SSF56112">
    <property type="entry name" value="Protein kinase-like (PK-like)"/>
    <property type="match status" value="1"/>
</dbReference>
<dbReference type="PROSITE" id="PS50011">
    <property type="entry name" value="PROTEIN_KINASE_DOM"/>
    <property type="match status" value="1"/>
</dbReference>
<evidence type="ECO:0000256" key="1">
    <source>
        <dbReference type="SAM" id="Phobius"/>
    </source>
</evidence>
<dbReference type="InterPro" id="IPR051824">
    <property type="entry name" value="LRR_Rcpt-Like_S/T_Kinase"/>
</dbReference>
<keyword evidence="2" id="KW-0732">Signal</keyword>
<feature type="chain" id="PRO_5029592735" description="Protein kinase domain-containing protein" evidence="2">
    <location>
        <begin position="31"/>
        <end position="398"/>
    </location>
</feature>
<dbReference type="InterPro" id="IPR000719">
    <property type="entry name" value="Prot_kinase_dom"/>
</dbReference>
<gene>
    <name evidence="4" type="ORF">SI8410_05007021</name>
</gene>
<dbReference type="GO" id="GO:0004672">
    <property type="term" value="F:protein kinase activity"/>
    <property type="evidence" value="ECO:0007669"/>
    <property type="project" value="InterPro"/>
</dbReference>
<keyword evidence="5" id="KW-1185">Reference proteome</keyword>